<comment type="subcellular location">
    <subcellularLocation>
        <location evidence="2">Membrane</location>
    </subcellularLocation>
</comment>
<dbReference type="PRINTS" id="PR00463">
    <property type="entry name" value="EP450I"/>
</dbReference>
<dbReference type="STRING" id="56857.A0A200QH11"/>
<evidence type="ECO:0000256" key="1">
    <source>
        <dbReference type="ARBA" id="ARBA00001971"/>
    </source>
</evidence>
<keyword evidence="14" id="KW-1185">Reference proteome</keyword>
<protein>
    <submittedName>
        <fullName evidence="13">Cytochrome P450</fullName>
    </submittedName>
</protein>
<dbReference type="OrthoDB" id="2789670at2759"/>
<dbReference type="GO" id="GO:0005506">
    <property type="term" value="F:iron ion binding"/>
    <property type="evidence" value="ECO:0007669"/>
    <property type="project" value="InterPro"/>
</dbReference>
<dbReference type="GO" id="GO:0016705">
    <property type="term" value="F:oxidoreductase activity, acting on paired donors, with incorporation or reduction of molecular oxygen"/>
    <property type="evidence" value="ECO:0007669"/>
    <property type="project" value="InterPro"/>
</dbReference>
<evidence type="ECO:0000313" key="14">
    <source>
        <dbReference type="Proteomes" id="UP000195402"/>
    </source>
</evidence>
<organism evidence="13 14">
    <name type="scientific">Macleaya cordata</name>
    <name type="common">Five-seeded plume-poppy</name>
    <name type="synonym">Bocconia cordata</name>
    <dbReference type="NCBI Taxonomy" id="56857"/>
    <lineage>
        <taxon>Eukaryota</taxon>
        <taxon>Viridiplantae</taxon>
        <taxon>Streptophyta</taxon>
        <taxon>Embryophyta</taxon>
        <taxon>Tracheophyta</taxon>
        <taxon>Spermatophyta</taxon>
        <taxon>Magnoliopsida</taxon>
        <taxon>Ranunculales</taxon>
        <taxon>Papaveraceae</taxon>
        <taxon>Papaveroideae</taxon>
        <taxon>Macleaya</taxon>
    </lineage>
</organism>
<keyword evidence="6" id="KW-0479">Metal-binding</keyword>
<evidence type="ECO:0000256" key="7">
    <source>
        <dbReference type="ARBA" id="ARBA00022989"/>
    </source>
</evidence>
<dbReference type="InterPro" id="IPR002401">
    <property type="entry name" value="Cyt_P450_E_grp-I"/>
</dbReference>
<dbReference type="GO" id="GO:0020037">
    <property type="term" value="F:heme binding"/>
    <property type="evidence" value="ECO:0007669"/>
    <property type="project" value="InterPro"/>
</dbReference>
<dbReference type="SUPFAM" id="SSF48264">
    <property type="entry name" value="Cytochrome P450"/>
    <property type="match status" value="1"/>
</dbReference>
<dbReference type="PANTHER" id="PTHR47947">
    <property type="entry name" value="CYTOCHROME P450 82C3-RELATED"/>
    <property type="match status" value="1"/>
</dbReference>
<evidence type="ECO:0000256" key="10">
    <source>
        <dbReference type="ARBA" id="ARBA00023136"/>
    </source>
</evidence>
<evidence type="ECO:0000256" key="12">
    <source>
        <dbReference type="SAM" id="Phobius"/>
    </source>
</evidence>
<dbReference type="Proteomes" id="UP000195402">
    <property type="component" value="Unassembled WGS sequence"/>
</dbReference>
<dbReference type="InterPro" id="IPR036396">
    <property type="entry name" value="Cyt_P450_sf"/>
</dbReference>
<dbReference type="InterPro" id="IPR050651">
    <property type="entry name" value="Plant_Cytochrome_P450_Monoox"/>
</dbReference>
<dbReference type="AlphaFoldDB" id="A0A200QH11"/>
<dbReference type="GO" id="GO:0016020">
    <property type="term" value="C:membrane"/>
    <property type="evidence" value="ECO:0007669"/>
    <property type="project" value="UniProtKB-SubCell"/>
</dbReference>
<sequence length="399" mass="45542">MMMIFVKYYYLQGILGFLALLSFLYYSWVSIIRRNKTKTTNTSNKEASYNKGVVTAPPPDVAGAWPVVGHLPQLVGPKQPLFRVLGDMADKYGPIFMVRFGMYPTLVVSSWEMAKECFTTNDRVLASRPASAASKYLTYDYAMFGFTFYGPYWREIRKISTIELLSIRRLELLKHVPFTEIDTCIRRLYRLWMKNHRNGRKQLGGRDDINDPSPSSVINNNNNKVDMSQLFGDLTLNVVLKLVAGKRLLNINDNTEEDKDSAADQHDHQQQEEEAAGRKLHETIVGFFKMIGVSAASDALPFLGWLDLDGQKRNMKKISKEMDLIAQKWLEEHRQKRSLSRRSKEDGGDNIGHGGGDRHENDFIDVLLSVFEDGASDHDHLFMNYSRDTVIKATALVRT</sequence>
<dbReference type="Pfam" id="PF00067">
    <property type="entry name" value="p450"/>
    <property type="match status" value="1"/>
</dbReference>
<evidence type="ECO:0000313" key="13">
    <source>
        <dbReference type="EMBL" id="OVA09736.1"/>
    </source>
</evidence>
<keyword evidence="8" id="KW-0560">Oxidoreductase</keyword>
<name>A0A200QH11_MACCD</name>
<gene>
    <name evidence="13" type="ORF">BVC80_9101g275</name>
</gene>
<dbReference type="GO" id="GO:0033075">
    <property type="term" value="P:isoquinoline alkaloid biosynthetic process"/>
    <property type="evidence" value="ECO:0007669"/>
    <property type="project" value="UniProtKB-ARBA"/>
</dbReference>
<evidence type="ECO:0000256" key="3">
    <source>
        <dbReference type="ARBA" id="ARBA00004913"/>
    </source>
</evidence>
<comment type="cofactor">
    <cofactor evidence="1">
        <name>heme</name>
        <dbReference type="ChEBI" id="CHEBI:30413"/>
    </cofactor>
</comment>
<proteinExistence type="predicted"/>
<dbReference type="OMA" id="GRDDIND"/>
<feature type="transmembrane region" description="Helical" evidence="12">
    <location>
        <begin position="9"/>
        <end position="28"/>
    </location>
</feature>
<keyword evidence="5 12" id="KW-0812">Transmembrane</keyword>
<evidence type="ECO:0000256" key="4">
    <source>
        <dbReference type="ARBA" id="ARBA00022617"/>
    </source>
</evidence>
<dbReference type="PANTHER" id="PTHR47947:SF26">
    <property type="entry name" value="CYTOCHROME P450"/>
    <property type="match status" value="1"/>
</dbReference>
<comment type="caution">
    <text evidence="13">The sequence shown here is derived from an EMBL/GenBank/DDBJ whole genome shotgun (WGS) entry which is preliminary data.</text>
</comment>
<keyword evidence="7 12" id="KW-1133">Transmembrane helix</keyword>
<dbReference type="Gene3D" id="1.10.630.10">
    <property type="entry name" value="Cytochrome P450"/>
    <property type="match status" value="1"/>
</dbReference>
<feature type="region of interest" description="Disordered" evidence="11">
    <location>
        <begin position="335"/>
        <end position="357"/>
    </location>
</feature>
<reference evidence="13 14" key="1">
    <citation type="journal article" date="2017" name="Mol. Plant">
        <title>The Genome of Medicinal Plant Macleaya cordata Provides New Insights into Benzylisoquinoline Alkaloids Metabolism.</title>
        <authorList>
            <person name="Liu X."/>
            <person name="Liu Y."/>
            <person name="Huang P."/>
            <person name="Ma Y."/>
            <person name="Qing Z."/>
            <person name="Tang Q."/>
            <person name="Cao H."/>
            <person name="Cheng P."/>
            <person name="Zheng Y."/>
            <person name="Yuan Z."/>
            <person name="Zhou Y."/>
            <person name="Liu J."/>
            <person name="Tang Z."/>
            <person name="Zhuo Y."/>
            <person name="Zhang Y."/>
            <person name="Yu L."/>
            <person name="Huang J."/>
            <person name="Yang P."/>
            <person name="Peng Q."/>
            <person name="Zhang J."/>
            <person name="Jiang W."/>
            <person name="Zhang Z."/>
            <person name="Lin K."/>
            <person name="Ro D.K."/>
            <person name="Chen X."/>
            <person name="Xiong X."/>
            <person name="Shang Y."/>
            <person name="Huang S."/>
            <person name="Zeng J."/>
        </authorList>
    </citation>
    <scope>NUCLEOTIDE SEQUENCE [LARGE SCALE GENOMIC DNA]</scope>
    <source>
        <strain evidence="14">cv. BLH2017</strain>
        <tissue evidence="13">Root</tissue>
    </source>
</reference>
<evidence type="ECO:0000256" key="11">
    <source>
        <dbReference type="SAM" id="MobiDB-lite"/>
    </source>
</evidence>
<evidence type="ECO:0000256" key="6">
    <source>
        <dbReference type="ARBA" id="ARBA00022723"/>
    </source>
</evidence>
<accession>A0A200QH11</accession>
<dbReference type="GO" id="GO:0004497">
    <property type="term" value="F:monooxygenase activity"/>
    <property type="evidence" value="ECO:0007669"/>
    <property type="project" value="InterPro"/>
</dbReference>
<dbReference type="InParanoid" id="A0A200QH11"/>
<evidence type="ECO:0000256" key="8">
    <source>
        <dbReference type="ARBA" id="ARBA00023002"/>
    </source>
</evidence>
<evidence type="ECO:0000256" key="9">
    <source>
        <dbReference type="ARBA" id="ARBA00023004"/>
    </source>
</evidence>
<evidence type="ECO:0000256" key="5">
    <source>
        <dbReference type="ARBA" id="ARBA00022692"/>
    </source>
</evidence>
<keyword evidence="10 12" id="KW-0472">Membrane</keyword>
<dbReference type="InterPro" id="IPR001128">
    <property type="entry name" value="Cyt_P450"/>
</dbReference>
<keyword evidence="4" id="KW-0349">Heme</keyword>
<feature type="region of interest" description="Disordered" evidence="11">
    <location>
        <begin position="257"/>
        <end position="276"/>
    </location>
</feature>
<evidence type="ECO:0000256" key="2">
    <source>
        <dbReference type="ARBA" id="ARBA00004370"/>
    </source>
</evidence>
<keyword evidence="9" id="KW-0408">Iron</keyword>
<comment type="pathway">
    <text evidence="3">Alkaloid biosynthesis.</text>
</comment>
<dbReference type="EMBL" id="MVGT01002051">
    <property type="protein sequence ID" value="OVA09736.1"/>
    <property type="molecule type" value="Genomic_DNA"/>
</dbReference>
<feature type="compositionally biased region" description="Basic and acidic residues" evidence="11">
    <location>
        <begin position="260"/>
        <end position="276"/>
    </location>
</feature>